<evidence type="ECO:0000313" key="3">
    <source>
        <dbReference type="Proteomes" id="UP000557392"/>
    </source>
</evidence>
<gene>
    <name evidence="2" type="ORF">GGR46_003639</name>
</gene>
<sequence length="197" mass="20943">MKQFWGKYRGVVVDNADPLMLGRLQVMVPMVLGEVASAWAMPCVPYAGSQVGFYMMPPVGAAVWVEFEGGDPDYPIWAGCYWREGERPAEAELPTMRMIQTSSGKLLFNDLPGEGGFTLTVTDPAVAVPVVVSGSSSGVTISLAEIRITMNESGVNILAEPGTLAVTMEGFTLAHGSAMVNGVEPEVTINEGTLTLL</sequence>
<reference evidence="2 3" key="1">
    <citation type="submission" date="2020-08" db="EMBL/GenBank/DDBJ databases">
        <title>Genomic Encyclopedia of Type Strains, Phase IV (KMG-IV): sequencing the most valuable type-strain genomes for metagenomic binning, comparative biology and taxonomic classification.</title>
        <authorList>
            <person name="Goeker M."/>
        </authorList>
    </citation>
    <scope>NUCLEOTIDE SEQUENCE [LARGE SCALE GENOMIC DNA]</scope>
    <source>
        <strain evidence="2 3">DSM 101806</strain>
    </source>
</reference>
<keyword evidence="3" id="KW-1185">Reference proteome</keyword>
<dbReference type="EMBL" id="JACIEH010000003">
    <property type="protein sequence ID" value="MBB4100067.1"/>
    <property type="molecule type" value="Genomic_DNA"/>
</dbReference>
<evidence type="ECO:0000313" key="2">
    <source>
        <dbReference type="EMBL" id="MBB4100067.1"/>
    </source>
</evidence>
<feature type="domain" description="Gp5/Type VI secretion system Vgr protein OB-fold" evidence="1">
    <location>
        <begin position="8"/>
        <end position="82"/>
    </location>
</feature>
<dbReference type="InterPro" id="IPR037026">
    <property type="entry name" value="Vgr_OB-fold_dom_sf"/>
</dbReference>
<dbReference type="Gene3D" id="2.40.50.230">
    <property type="entry name" value="Gp5 N-terminal domain"/>
    <property type="match status" value="1"/>
</dbReference>
<comment type="caution">
    <text evidence="2">The sequence shown here is derived from an EMBL/GenBank/DDBJ whole genome shotgun (WGS) entry which is preliminary data.</text>
</comment>
<organism evidence="2 3">
    <name type="scientific">Sphingomonas kyeonggiensis</name>
    <dbReference type="NCBI Taxonomy" id="1268553"/>
    <lineage>
        <taxon>Bacteria</taxon>
        <taxon>Pseudomonadati</taxon>
        <taxon>Pseudomonadota</taxon>
        <taxon>Alphaproteobacteria</taxon>
        <taxon>Sphingomonadales</taxon>
        <taxon>Sphingomonadaceae</taxon>
        <taxon>Sphingomonas</taxon>
    </lineage>
</organism>
<proteinExistence type="predicted"/>
<dbReference type="AlphaFoldDB" id="A0A7W6JX14"/>
<dbReference type="Pfam" id="PF04717">
    <property type="entry name" value="Phage_base_V"/>
    <property type="match status" value="1"/>
</dbReference>
<dbReference type="Proteomes" id="UP000557392">
    <property type="component" value="Unassembled WGS sequence"/>
</dbReference>
<dbReference type="RefSeq" id="WP_183999397.1">
    <property type="nucleotide sequence ID" value="NZ_JACIEH010000003.1"/>
</dbReference>
<name>A0A7W6JX14_9SPHN</name>
<evidence type="ECO:0000259" key="1">
    <source>
        <dbReference type="Pfam" id="PF04717"/>
    </source>
</evidence>
<dbReference type="SUPFAM" id="SSF69255">
    <property type="entry name" value="gp5 N-terminal domain-like"/>
    <property type="match status" value="1"/>
</dbReference>
<protein>
    <recommendedName>
        <fullName evidence="1">Gp5/Type VI secretion system Vgr protein OB-fold domain-containing protein</fullName>
    </recommendedName>
</protein>
<accession>A0A7W6JX14</accession>
<dbReference type="InterPro" id="IPR006531">
    <property type="entry name" value="Gp5/Vgr_OB"/>
</dbReference>